<dbReference type="RefSeq" id="WP_310020662.1">
    <property type="nucleotide sequence ID" value="NZ_JAVDUM010000009.1"/>
</dbReference>
<gene>
    <name evidence="1" type="ORF">J2Y69_002260</name>
</gene>
<organism evidence="1 2">
    <name type="scientific">Microbacterium resistens</name>
    <dbReference type="NCBI Taxonomy" id="156977"/>
    <lineage>
        <taxon>Bacteria</taxon>
        <taxon>Bacillati</taxon>
        <taxon>Actinomycetota</taxon>
        <taxon>Actinomycetes</taxon>
        <taxon>Micrococcales</taxon>
        <taxon>Microbacteriaceae</taxon>
        <taxon>Microbacterium</taxon>
    </lineage>
</organism>
<sequence length="55" mass="5878">MSAELDKHMKKLAAMGVTINVTPAAGHDEGFDDRPSGRIAQAAKDAGIYYEKGEN</sequence>
<comment type="caution">
    <text evidence="1">The sequence shown here is derived from an EMBL/GenBank/DDBJ whole genome shotgun (WGS) entry which is preliminary data.</text>
</comment>
<protein>
    <submittedName>
        <fullName evidence="1">Uncharacterized protein</fullName>
    </submittedName>
</protein>
<reference evidence="1 2" key="1">
    <citation type="submission" date="2023-07" db="EMBL/GenBank/DDBJ databases">
        <title>Sorghum-associated microbial communities from plants grown in Nebraska, USA.</title>
        <authorList>
            <person name="Schachtman D."/>
        </authorList>
    </citation>
    <scope>NUCLEOTIDE SEQUENCE [LARGE SCALE GENOMIC DNA]</scope>
    <source>
        <strain evidence="1 2">2980</strain>
    </source>
</reference>
<proteinExistence type="predicted"/>
<name>A0ABU1SDI2_9MICO</name>
<evidence type="ECO:0000313" key="1">
    <source>
        <dbReference type="EMBL" id="MDR6867656.1"/>
    </source>
</evidence>
<accession>A0ABU1SDI2</accession>
<evidence type="ECO:0000313" key="2">
    <source>
        <dbReference type="Proteomes" id="UP001259347"/>
    </source>
</evidence>
<keyword evidence="2" id="KW-1185">Reference proteome</keyword>
<dbReference type="Proteomes" id="UP001259347">
    <property type="component" value="Unassembled WGS sequence"/>
</dbReference>
<dbReference type="EMBL" id="JAVDUM010000009">
    <property type="protein sequence ID" value="MDR6867656.1"/>
    <property type="molecule type" value="Genomic_DNA"/>
</dbReference>